<evidence type="ECO:0000313" key="1">
    <source>
        <dbReference type="EnsemblMetazoa" id="ADIR002315-PA"/>
    </source>
</evidence>
<accession>A0A182N3V1</accession>
<dbReference type="VEuPathDB" id="VectorBase:ADIR002315"/>
<reference evidence="2" key="1">
    <citation type="submission" date="2013-03" db="EMBL/GenBank/DDBJ databases">
        <title>The Genome Sequence of Anopheles dirus WRAIR2.</title>
        <authorList>
            <consortium name="The Broad Institute Genomics Platform"/>
            <person name="Neafsey D.E."/>
            <person name="Walton C."/>
            <person name="Walker B."/>
            <person name="Young S.K."/>
            <person name="Zeng Q."/>
            <person name="Gargeya S."/>
            <person name="Fitzgerald M."/>
            <person name="Haas B."/>
            <person name="Abouelleil A."/>
            <person name="Allen A.W."/>
            <person name="Alvarado L."/>
            <person name="Arachchi H.M."/>
            <person name="Berlin A.M."/>
            <person name="Chapman S.B."/>
            <person name="Gainer-Dewar J."/>
            <person name="Goldberg J."/>
            <person name="Griggs A."/>
            <person name="Gujja S."/>
            <person name="Hansen M."/>
            <person name="Howarth C."/>
            <person name="Imamovic A."/>
            <person name="Ireland A."/>
            <person name="Larimer J."/>
            <person name="McCowan C."/>
            <person name="Murphy C."/>
            <person name="Pearson M."/>
            <person name="Poon T.W."/>
            <person name="Priest M."/>
            <person name="Roberts A."/>
            <person name="Saif S."/>
            <person name="Shea T."/>
            <person name="Sisk P."/>
            <person name="Sykes S."/>
            <person name="Wortman J."/>
            <person name="Nusbaum C."/>
            <person name="Birren B."/>
        </authorList>
    </citation>
    <scope>NUCLEOTIDE SEQUENCE [LARGE SCALE GENOMIC DNA]</scope>
    <source>
        <strain evidence="2">WRAIR2</strain>
    </source>
</reference>
<proteinExistence type="predicted"/>
<organism evidence="1 2">
    <name type="scientific">Anopheles dirus</name>
    <dbReference type="NCBI Taxonomy" id="7168"/>
    <lineage>
        <taxon>Eukaryota</taxon>
        <taxon>Metazoa</taxon>
        <taxon>Ecdysozoa</taxon>
        <taxon>Arthropoda</taxon>
        <taxon>Hexapoda</taxon>
        <taxon>Insecta</taxon>
        <taxon>Pterygota</taxon>
        <taxon>Neoptera</taxon>
        <taxon>Endopterygota</taxon>
        <taxon>Diptera</taxon>
        <taxon>Nematocera</taxon>
        <taxon>Culicoidea</taxon>
        <taxon>Culicidae</taxon>
        <taxon>Anophelinae</taxon>
        <taxon>Anopheles</taxon>
    </lineage>
</organism>
<dbReference type="EnsemblMetazoa" id="ADIR002315-RA">
    <property type="protein sequence ID" value="ADIR002315-PA"/>
    <property type="gene ID" value="ADIR002315"/>
</dbReference>
<reference evidence="1" key="2">
    <citation type="submission" date="2020-05" db="UniProtKB">
        <authorList>
            <consortium name="EnsemblMetazoa"/>
        </authorList>
    </citation>
    <scope>IDENTIFICATION</scope>
    <source>
        <strain evidence="1">WRAIR2</strain>
    </source>
</reference>
<dbReference type="AlphaFoldDB" id="A0A182N3V1"/>
<sequence>MPYTLVKIITSTGLKKEVTAPDRWIQEKTGNTYLRWPNHVTTQKVNELLADEHSMPTEEWTVQKCSTQRIRWGPLPTKTLNHFLSCLI</sequence>
<evidence type="ECO:0000313" key="2">
    <source>
        <dbReference type="Proteomes" id="UP000075884"/>
    </source>
</evidence>
<dbReference type="Proteomes" id="UP000075884">
    <property type="component" value="Unassembled WGS sequence"/>
</dbReference>
<name>A0A182N3V1_9DIPT</name>
<keyword evidence="2" id="KW-1185">Reference proteome</keyword>
<protein>
    <submittedName>
        <fullName evidence="1">Uncharacterized protein</fullName>
    </submittedName>
</protein>